<dbReference type="SMART" id="SM00355">
    <property type="entry name" value="ZnF_C2H2"/>
    <property type="match status" value="3"/>
</dbReference>
<feature type="domain" description="C2H2-type" evidence="2">
    <location>
        <begin position="15"/>
        <end position="42"/>
    </location>
</feature>
<dbReference type="OrthoDB" id="654211at2759"/>
<dbReference type="Gene3D" id="3.30.160.60">
    <property type="entry name" value="Classic Zinc Finger"/>
    <property type="match status" value="2"/>
</dbReference>
<protein>
    <recommendedName>
        <fullName evidence="2">C2H2-type domain-containing protein</fullName>
    </recommendedName>
</protein>
<keyword evidence="4" id="KW-1185">Reference proteome</keyword>
<dbReference type="Proteomes" id="UP000053477">
    <property type="component" value="Unassembled WGS sequence"/>
</dbReference>
<keyword evidence="1" id="KW-0863">Zinc-finger</keyword>
<keyword evidence="1" id="KW-0862">Zinc</keyword>
<sequence>MAVKRSSSAKPRRRVQCNECKKTFRGPFELNRHSILHSKDKSKYAHKCPVSDCPYTALQKSNLNTHINSVHPNLSLKIRTEKCTVDPDVCNADFCDAPSLIRHEKKVHGY</sequence>
<dbReference type="PROSITE" id="PS50157">
    <property type="entry name" value="ZINC_FINGER_C2H2_2"/>
    <property type="match status" value="1"/>
</dbReference>
<dbReference type="InParanoid" id="A0A0H2R515"/>
<gene>
    <name evidence="3" type="ORF">SCHPADRAFT_895450</name>
</gene>
<evidence type="ECO:0000259" key="2">
    <source>
        <dbReference type="PROSITE" id="PS50157"/>
    </source>
</evidence>
<evidence type="ECO:0000256" key="1">
    <source>
        <dbReference type="PROSITE-ProRule" id="PRU00042"/>
    </source>
</evidence>
<dbReference type="PROSITE" id="PS00028">
    <property type="entry name" value="ZINC_FINGER_C2H2_1"/>
    <property type="match status" value="1"/>
</dbReference>
<organism evidence="3 4">
    <name type="scientific">Schizopora paradoxa</name>
    <dbReference type="NCBI Taxonomy" id="27342"/>
    <lineage>
        <taxon>Eukaryota</taxon>
        <taxon>Fungi</taxon>
        <taxon>Dikarya</taxon>
        <taxon>Basidiomycota</taxon>
        <taxon>Agaricomycotina</taxon>
        <taxon>Agaricomycetes</taxon>
        <taxon>Hymenochaetales</taxon>
        <taxon>Schizoporaceae</taxon>
        <taxon>Schizopora</taxon>
    </lineage>
</organism>
<evidence type="ECO:0000313" key="4">
    <source>
        <dbReference type="Proteomes" id="UP000053477"/>
    </source>
</evidence>
<dbReference type="InterPro" id="IPR036236">
    <property type="entry name" value="Znf_C2H2_sf"/>
</dbReference>
<dbReference type="GO" id="GO:0008270">
    <property type="term" value="F:zinc ion binding"/>
    <property type="evidence" value="ECO:0007669"/>
    <property type="project" value="UniProtKB-KW"/>
</dbReference>
<dbReference type="SUPFAM" id="SSF57667">
    <property type="entry name" value="beta-beta-alpha zinc fingers"/>
    <property type="match status" value="1"/>
</dbReference>
<name>A0A0H2R515_9AGAM</name>
<reference evidence="3 4" key="1">
    <citation type="submission" date="2015-04" db="EMBL/GenBank/DDBJ databases">
        <title>Complete genome sequence of Schizopora paradoxa KUC8140, a cosmopolitan wood degrader in East Asia.</title>
        <authorList>
            <consortium name="DOE Joint Genome Institute"/>
            <person name="Min B."/>
            <person name="Park H."/>
            <person name="Jang Y."/>
            <person name="Kim J.-J."/>
            <person name="Kim K.H."/>
            <person name="Pangilinan J."/>
            <person name="Lipzen A."/>
            <person name="Riley R."/>
            <person name="Grigoriev I.V."/>
            <person name="Spatafora J.W."/>
            <person name="Choi I.-G."/>
        </authorList>
    </citation>
    <scope>NUCLEOTIDE SEQUENCE [LARGE SCALE GENOMIC DNA]</scope>
    <source>
        <strain evidence="3 4">KUC8140</strain>
    </source>
</reference>
<accession>A0A0H2R515</accession>
<dbReference type="EMBL" id="KQ086209">
    <property type="protein sequence ID" value="KLO06412.1"/>
    <property type="molecule type" value="Genomic_DNA"/>
</dbReference>
<keyword evidence="1" id="KW-0479">Metal-binding</keyword>
<dbReference type="Pfam" id="PF00096">
    <property type="entry name" value="zf-C2H2"/>
    <property type="match status" value="1"/>
</dbReference>
<dbReference type="STRING" id="27342.A0A0H2R515"/>
<proteinExistence type="predicted"/>
<dbReference type="InterPro" id="IPR013087">
    <property type="entry name" value="Znf_C2H2_type"/>
</dbReference>
<dbReference type="AlphaFoldDB" id="A0A0H2R515"/>
<evidence type="ECO:0000313" key="3">
    <source>
        <dbReference type="EMBL" id="KLO06412.1"/>
    </source>
</evidence>